<organism evidence="1 2">
    <name type="scientific">Favolaschia claudopus</name>
    <dbReference type="NCBI Taxonomy" id="2862362"/>
    <lineage>
        <taxon>Eukaryota</taxon>
        <taxon>Fungi</taxon>
        <taxon>Dikarya</taxon>
        <taxon>Basidiomycota</taxon>
        <taxon>Agaricomycotina</taxon>
        <taxon>Agaricomycetes</taxon>
        <taxon>Agaricomycetidae</taxon>
        <taxon>Agaricales</taxon>
        <taxon>Marasmiineae</taxon>
        <taxon>Mycenaceae</taxon>
        <taxon>Favolaschia</taxon>
    </lineage>
</organism>
<keyword evidence="2" id="KW-1185">Reference proteome</keyword>
<gene>
    <name evidence="1" type="ORF">R3P38DRAFT_3199409</name>
</gene>
<name>A0AAW0B1M7_9AGAR</name>
<evidence type="ECO:0000313" key="2">
    <source>
        <dbReference type="Proteomes" id="UP001362999"/>
    </source>
</evidence>
<dbReference type="Proteomes" id="UP001362999">
    <property type="component" value="Unassembled WGS sequence"/>
</dbReference>
<dbReference type="AlphaFoldDB" id="A0AAW0B1M7"/>
<evidence type="ECO:0000313" key="1">
    <source>
        <dbReference type="EMBL" id="KAK7019260.1"/>
    </source>
</evidence>
<comment type="caution">
    <text evidence="1">The sequence shown here is derived from an EMBL/GenBank/DDBJ whole genome shotgun (WGS) entry which is preliminary data.</text>
</comment>
<accession>A0AAW0B1M7</accession>
<dbReference type="Gene3D" id="3.80.10.10">
    <property type="entry name" value="Ribonuclease Inhibitor"/>
    <property type="match status" value="1"/>
</dbReference>
<proteinExistence type="predicted"/>
<reference evidence="1 2" key="1">
    <citation type="journal article" date="2024" name="J Genomics">
        <title>Draft genome sequencing and assembly of Favolaschia claudopus CIRM-BRFM 2984 isolated from oak limbs.</title>
        <authorList>
            <person name="Navarro D."/>
            <person name="Drula E."/>
            <person name="Chaduli D."/>
            <person name="Cazenave R."/>
            <person name="Ahrendt S."/>
            <person name="Wang J."/>
            <person name="Lipzen A."/>
            <person name="Daum C."/>
            <person name="Barry K."/>
            <person name="Grigoriev I.V."/>
            <person name="Favel A."/>
            <person name="Rosso M.N."/>
            <person name="Martin F."/>
        </authorList>
    </citation>
    <scope>NUCLEOTIDE SEQUENCE [LARGE SCALE GENOMIC DNA]</scope>
    <source>
        <strain evidence="1 2">CIRM-BRFM 2984</strain>
    </source>
</reference>
<evidence type="ECO:0008006" key="3">
    <source>
        <dbReference type="Google" id="ProtNLM"/>
    </source>
</evidence>
<dbReference type="InterPro" id="IPR032675">
    <property type="entry name" value="LRR_dom_sf"/>
</dbReference>
<dbReference type="SUPFAM" id="SSF52047">
    <property type="entry name" value="RNI-like"/>
    <property type="match status" value="1"/>
</dbReference>
<dbReference type="EMBL" id="JAWWNJ010000044">
    <property type="protein sequence ID" value="KAK7019260.1"/>
    <property type="molecule type" value="Genomic_DNA"/>
</dbReference>
<protein>
    <recommendedName>
        <fullName evidence="3">F-box domain-containing protein</fullName>
    </recommendedName>
</protein>
<sequence>MCSSLPIETLQAIQKETIALDTNWVDIVDQRRTLCLVSHFWKDAADQCVALWTSIDIQRFTTPKLLRRCLSCCPDESSTSITIDLASPTHVNKAGKEETVNCVSIETLLEMLTRHLASASNKVVKVQIVNGPESHVRRLGDWFALHRWPRLQSLALKPMWSDMADVGELSFPHTHNIASLEIDGISLLSVPRSLRRALRELTLRGSSSAAWIGFWNAMSEASSLEQLVLDRVSIPHSNSMQFAQLNALRRLHVYCEHPTEADVVTGLDVSALDLLQVRALRDASIQDVVLANATIFARSKSVVLLQRYDVGGPVLAALRVMRDVSHLNIGYCGAEGADALAEFVVEGGCLRSLQEVQCGGIFNEALMEVIAGGQFASHFTIVQQGRTVRGRPLK</sequence>